<dbReference type="GO" id="GO:0005737">
    <property type="term" value="C:cytoplasm"/>
    <property type="evidence" value="ECO:0007669"/>
    <property type="project" value="TreeGrafter"/>
</dbReference>
<feature type="domain" description="Tyrosine specific protein phosphatases" evidence="5">
    <location>
        <begin position="57"/>
        <end position="113"/>
    </location>
</feature>
<dbReference type="EC" id="3.1.3.48" evidence="2"/>
<dbReference type="GO" id="GO:0004725">
    <property type="term" value="F:protein tyrosine phosphatase activity"/>
    <property type="evidence" value="ECO:0007669"/>
    <property type="project" value="UniProtKB-EC"/>
</dbReference>
<dbReference type="InterPro" id="IPR000340">
    <property type="entry name" value="Dual-sp_phosphatase_cat-dom"/>
</dbReference>
<dbReference type="Gene3D" id="3.90.190.10">
    <property type="entry name" value="Protein tyrosine phosphatase superfamily"/>
    <property type="match status" value="2"/>
</dbReference>
<gene>
    <name evidence="6" type="ORF">CCUR1050_LOCUS548</name>
</gene>
<evidence type="ECO:0000256" key="1">
    <source>
        <dbReference type="ARBA" id="ARBA00008601"/>
    </source>
</evidence>
<dbReference type="PANTHER" id="PTHR10159:SF519">
    <property type="entry name" value="DUAL SPECIFICITY PROTEIN PHOSPHATASE MPK3"/>
    <property type="match status" value="1"/>
</dbReference>
<dbReference type="PANTHER" id="PTHR10159">
    <property type="entry name" value="DUAL SPECIFICITY PROTEIN PHOSPHATASE"/>
    <property type="match status" value="1"/>
</dbReference>
<dbReference type="Pfam" id="PF00782">
    <property type="entry name" value="DSPc"/>
    <property type="match status" value="2"/>
</dbReference>
<dbReference type="InterPro" id="IPR029021">
    <property type="entry name" value="Prot-tyrosine_phosphatase-like"/>
</dbReference>
<dbReference type="SUPFAM" id="SSF52799">
    <property type="entry name" value="(Phosphotyrosine protein) phosphatases II"/>
    <property type="match status" value="2"/>
</dbReference>
<keyword evidence="3" id="KW-0378">Hydrolase</keyword>
<evidence type="ECO:0000256" key="2">
    <source>
        <dbReference type="ARBA" id="ARBA00013064"/>
    </source>
</evidence>
<dbReference type="CDD" id="cd14498">
    <property type="entry name" value="DSP"/>
    <property type="match status" value="2"/>
</dbReference>
<sequence>MKEPDAFSKIQLSPPVGLVVNAGAAGDQCPTKTGFYGPDVLVLRIDLLDEPNAGDAKQYFRPINANIRSVIRSGKSVVVHCAGSISRGSALVIAYLMETKYLSAVNAAALLKKVWDSTWPCDAFVHQLLAFEYELIAAERLITGPKRPPGNHGCELVEIIPGIVNVHFNEIDKPDSIAKINASGKVSRPITLVVNSAVANKQCDTYAGFYGPEVEVLEIDLFDDPKDGEAHKWPGDSAPFFRSTNARIKAHLAAGNAVVIHCMASLSRSICFVVAHLLEAERMTLLQALAKVKTVWDATWPNDHFLRELQAFEEELGLGPRAQ</sequence>
<keyword evidence="4" id="KW-0904">Protein phosphatase</keyword>
<dbReference type="PROSITE" id="PS50056">
    <property type="entry name" value="TYR_PHOSPHATASE_2"/>
    <property type="match status" value="2"/>
</dbReference>
<dbReference type="GO" id="GO:0043409">
    <property type="term" value="P:negative regulation of MAPK cascade"/>
    <property type="evidence" value="ECO:0007669"/>
    <property type="project" value="TreeGrafter"/>
</dbReference>
<reference evidence="6" key="1">
    <citation type="submission" date="2021-01" db="EMBL/GenBank/DDBJ databases">
        <authorList>
            <person name="Corre E."/>
            <person name="Pelletier E."/>
            <person name="Niang G."/>
            <person name="Scheremetjew M."/>
            <person name="Finn R."/>
            <person name="Kale V."/>
            <person name="Holt S."/>
            <person name="Cochrane G."/>
            <person name="Meng A."/>
            <person name="Brown T."/>
            <person name="Cohen L."/>
        </authorList>
    </citation>
    <scope>NUCLEOTIDE SEQUENCE</scope>
    <source>
        <strain evidence="6">CCAP979/52</strain>
    </source>
</reference>
<dbReference type="EMBL" id="HBEZ01000973">
    <property type="protein sequence ID" value="CAD8622874.1"/>
    <property type="molecule type" value="Transcribed_RNA"/>
</dbReference>
<comment type="similarity">
    <text evidence="1">Belongs to the protein-tyrosine phosphatase family. Non-receptor class dual specificity subfamily.</text>
</comment>
<evidence type="ECO:0000256" key="3">
    <source>
        <dbReference type="ARBA" id="ARBA00022801"/>
    </source>
</evidence>
<proteinExistence type="inferred from homology"/>
<evidence type="ECO:0000259" key="5">
    <source>
        <dbReference type="PROSITE" id="PS50056"/>
    </source>
</evidence>
<protein>
    <recommendedName>
        <fullName evidence="2">protein-tyrosine-phosphatase</fullName>
        <ecNumber evidence="2">3.1.3.48</ecNumber>
    </recommendedName>
</protein>
<accession>A0A7S0LU52</accession>
<feature type="domain" description="Tyrosine specific protein phosphatases" evidence="5">
    <location>
        <begin position="238"/>
        <end position="293"/>
    </location>
</feature>
<organism evidence="6">
    <name type="scientific">Cryptomonas curvata</name>
    <dbReference type="NCBI Taxonomy" id="233186"/>
    <lineage>
        <taxon>Eukaryota</taxon>
        <taxon>Cryptophyceae</taxon>
        <taxon>Cryptomonadales</taxon>
        <taxon>Cryptomonadaceae</taxon>
        <taxon>Cryptomonas</taxon>
    </lineage>
</organism>
<dbReference type="AlphaFoldDB" id="A0A7S0LU52"/>
<evidence type="ECO:0000313" key="6">
    <source>
        <dbReference type="EMBL" id="CAD8622874.1"/>
    </source>
</evidence>
<dbReference type="InterPro" id="IPR000387">
    <property type="entry name" value="Tyr_Pase_dom"/>
</dbReference>
<name>A0A7S0LU52_9CRYP</name>
<dbReference type="SMART" id="SM00195">
    <property type="entry name" value="DSPc"/>
    <property type="match status" value="2"/>
</dbReference>
<dbReference type="InterPro" id="IPR020422">
    <property type="entry name" value="TYR_PHOSPHATASE_DUAL_dom"/>
</dbReference>
<evidence type="ECO:0000256" key="4">
    <source>
        <dbReference type="ARBA" id="ARBA00022912"/>
    </source>
</evidence>